<organism evidence="2 3">
    <name type="scientific">Singulisphaera acidiphila (strain ATCC BAA-1392 / DSM 18658 / VKM B-2454 / MOB10)</name>
    <dbReference type="NCBI Taxonomy" id="886293"/>
    <lineage>
        <taxon>Bacteria</taxon>
        <taxon>Pseudomonadati</taxon>
        <taxon>Planctomycetota</taxon>
        <taxon>Planctomycetia</taxon>
        <taxon>Isosphaerales</taxon>
        <taxon>Isosphaeraceae</taxon>
        <taxon>Singulisphaera</taxon>
    </lineage>
</organism>
<keyword evidence="1" id="KW-0812">Transmembrane</keyword>
<name>L0D9K6_SINAD</name>
<gene>
    <name evidence="2" type="ordered locus">Sinac_1528</name>
</gene>
<dbReference type="RefSeq" id="WP_015245077.1">
    <property type="nucleotide sequence ID" value="NC_019892.1"/>
</dbReference>
<feature type="transmembrane region" description="Helical" evidence="1">
    <location>
        <begin position="256"/>
        <end position="282"/>
    </location>
</feature>
<sequence>MLLRIAIGWHFLYEGLEKVETTRKAGKSFTAEPYLRFSTGPLAPTFRGLIPDVNSIHKLNPDDRKASWKADVDQIAKHYHFDQAQNDKAQLLLKESEDYADIWFEDHETKENRRKYFVELGKVQKIEQNPNALSYERERAAAKRKDLDVDRRALIADLDARGETLRDAVAQLATPEVREAAGPYVPPRTTIDWVNLSTMWGLVIMGGCLILGLFTPLASLAGAVFLGQIYLSMPPWPGLPPNPMAEGHYFIVNKNLIEMLACLALACLPTGSWIGLDALLFGARRRRRELARELAESESARA</sequence>
<evidence type="ECO:0000313" key="3">
    <source>
        <dbReference type="Proteomes" id="UP000010798"/>
    </source>
</evidence>
<keyword evidence="3" id="KW-1185">Reference proteome</keyword>
<dbReference type="eggNOG" id="COG2259">
    <property type="taxonomic scope" value="Bacteria"/>
</dbReference>
<reference evidence="2 3" key="1">
    <citation type="submission" date="2012-02" db="EMBL/GenBank/DDBJ databases">
        <title>Complete sequence of chromosome of Singulisphaera acidiphila DSM 18658.</title>
        <authorList>
            <consortium name="US DOE Joint Genome Institute (JGI-PGF)"/>
            <person name="Lucas S."/>
            <person name="Copeland A."/>
            <person name="Lapidus A."/>
            <person name="Glavina del Rio T."/>
            <person name="Dalin E."/>
            <person name="Tice H."/>
            <person name="Bruce D."/>
            <person name="Goodwin L."/>
            <person name="Pitluck S."/>
            <person name="Peters L."/>
            <person name="Ovchinnikova G."/>
            <person name="Chertkov O."/>
            <person name="Kyrpides N."/>
            <person name="Mavromatis K."/>
            <person name="Ivanova N."/>
            <person name="Brettin T."/>
            <person name="Detter J.C."/>
            <person name="Han C."/>
            <person name="Larimer F."/>
            <person name="Land M."/>
            <person name="Hauser L."/>
            <person name="Markowitz V."/>
            <person name="Cheng J.-F."/>
            <person name="Hugenholtz P."/>
            <person name="Woyke T."/>
            <person name="Wu D."/>
            <person name="Tindall B."/>
            <person name="Pomrenke H."/>
            <person name="Brambilla E."/>
            <person name="Klenk H.-P."/>
            <person name="Eisen J.A."/>
        </authorList>
    </citation>
    <scope>NUCLEOTIDE SEQUENCE [LARGE SCALE GENOMIC DNA]</scope>
    <source>
        <strain evidence="3">ATCC BAA-1392 / DSM 18658 / VKM B-2454 / MOB10</strain>
    </source>
</reference>
<dbReference type="EMBL" id="CP003364">
    <property type="protein sequence ID" value="AGA25907.1"/>
    <property type="molecule type" value="Genomic_DNA"/>
</dbReference>
<dbReference type="Proteomes" id="UP000010798">
    <property type="component" value="Chromosome"/>
</dbReference>
<dbReference type="STRING" id="886293.Sinac_1528"/>
<dbReference type="OrthoDB" id="262907at2"/>
<evidence type="ECO:0000313" key="2">
    <source>
        <dbReference type="EMBL" id="AGA25907.1"/>
    </source>
</evidence>
<proteinExistence type="predicted"/>
<evidence type="ECO:0000256" key="1">
    <source>
        <dbReference type="SAM" id="Phobius"/>
    </source>
</evidence>
<protein>
    <submittedName>
        <fullName evidence="2">Putative membrane protein</fullName>
    </submittedName>
</protein>
<accession>L0D9K6</accession>
<dbReference type="KEGG" id="saci:Sinac_1528"/>
<feature type="transmembrane region" description="Helical" evidence="1">
    <location>
        <begin position="202"/>
        <end position="231"/>
    </location>
</feature>
<keyword evidence="1" id="KW-1133">Transmembrane helix</keyword>
<keyword evidence="1" id="KW-0472">Membrane</keyword>
<dbReference type="HOGENOM" id="CLU_921009_0_0_0"/>
<dbReference type="AlphaFoldDB" id="L0D9K6"/>